<sequence>MHSFVIGIVLCLLIGYIQTETTVDRCPQGRSPEDYKQTVSVGTCKKGPCRLRKGQAVNVEFKFTPGEEVKTLTNRVNALFGPLPFPFIGVDGTDACTNIFESDATTKATCPLKAGNSYVYKNNFDILEIYPVIRLVVHWGLVANSGNDVMCFEVPAKITAS</sequence>
<dbReference type="FunFam" id="2.60.40.770:FF:000001">
    <property type="entry name" value="NPC intracellular cholesterol transporter 2"/>
    <property type="match status" value="1"/>
</dbReference>
<proteinExistence type="inferred from homology"/>
<dbReference type="PANTHER" id="PTHR11306">
    <property type="entry name" value="NIEMANN PICK TYPE C2 PROTEIN NPC2-RELATED"/>
    <property type="match status" value="1"/>
</dbReference>
<dbReference type="AlphaFoldDB" id="A0AAN7VP82"/>
<dbReference type="InterPro" id="IPR003172">
    <property type="entry name" value="ML_dom"/>
</dbReference>
<comment type="caution">
    <text evidence="6">The sequence shown here is derived from an EMBL/GenBank/DDBJ whole genome shotgun (WGS) entry which is preliminary data.</text>
</comment>
<comment type="similarity">
    <text evidence="2">Belongs to the NPC2 family.</text>
</comment>
<dbReference type="EMBL" id="JAVRBK010000002">
    <property type="protein sequence ID" value="KAK5648474.1"/>
    <property type="molecule type" value="Genomic_DNA"/>
</dbReference>
<feature type="domain" description="MD-2-related lipid-recognition" evidence="5">
    <location>
        <begin position="23"/>
        <end position="156"/>
    </location>
</feature>
<dbReference type="Gene3D" id="2.60.40.770">
    <property type="match status" value="1"/>
</dbReference>
<reference evidence="6 7" key="1">
    <citation type="journal article" date="2024" name="Insects">
        <title>An Improved Chromosome-Level Genome Assembly of the Firefly Pyrocoelia pectoralis.</title>
        <authorList>
            <person name="Fu X."/>
            <person name="Meyer-Rochow V.B."/>
            <person name="Ballantyne L."/>
            <person name="Zhu X."/>
        </authorList>
    </citation>
    <scope>NUCLEOTIDE SEQUENCE [LARGE SCALE GENOMIC DNA]</scope>
    <source>
        <strain evidence="6">XCY_ONT2</strain>
    </source>
</reference>
<keyword evidence="4" id="KW-0732">Signal</keyword>
<evidence type="ECO:0000313" key="7">
    <source>
        <dbReference type="Proteomes" id="UP001329430"/>
    </source>
</evidence>
<dbReference type="PANTHER" id="PTHR11306:SF68">
    <property type="entry name" value="NPC INTRACELLULAR CHOLESTEROL TRANSPORTER 2"/>
    <property type="match status" value="1"/>
</dbReference>
<keyword evidence="7" id="KW-1185">Reference proteome</keyword>
<feature type="chain" id="PRO_5042999174" description="MD-2-related lipid-recognition domain-containing protein" evidence="4">
    <location>
        <begin position="20"/>
        <end position="161"/>
    </location>
</feature>
<accession>A0AAN7VP82</accession>
<feature type="signal peptide" evidence="4">
    <location>
        <begin position="1"/>
        <end position="19"/>
    </location>
</feature>
<dbReference type="GO" id="GO:0015918">
    <property type="term" value="P:sterol transport"/>
    <property type="evidence" value="ECO:0007669"/>
    <property type="project" value="InterPro"/>
</dbReference>
<dbReference type="SUPFAM" id="SSF81296">
    <property type="entry name" value="E set domains"/>
    <property type="match status" value="1"/>
</dbReference>
<name>A0AAN7VP82_9COLE</name>
<dbReference type="GO" id="GO:0005576">
    <property type="term" value="C:extracellular region"/>
    <property type="evidence" value="ECO:0007669"/>
    <property type="project" value="UniProtKB-SubCell"/>
</dbReference>
<organism evidence="6 7">
    <name type="scientific">Pyrocoelia pectoralis</name>
    <dbReference type="NCBI Taxonomy" id="417401"/>
    <lineage>
        <taxon>Eukaryota</taxon>
        <taxon>Metazoa</taxon>
        <taxon>Ecdysozoa</taxon>
        <taxon>Arthropoda</taxon>
        <taxon>Hexapoda</taxon>
        <taxon>Insecta</taxon>
        <taxon>Pterygota</taxon>
        <taxon>Neoptera</taxon>
        <taxon>Endopterygota</taxon>
        <taxon>Coleoptera</taxon>
        <taxon>Polyphaga</taxon>
        <taxon>Elateriformia</taxon>
        <taxon>Elateroidea</taxon>
        <taxon>Lampyridae</taxon>
        <taxon>Lampyrinae</taxon>
        <taxon>Pyrocoelia</taxon>
    </lineage>
</organism>
<evidence type="ECO:0000256" key="2">
    <source>
        <dbReference type="ARBA" id="ARBA00006370"/>
    </source>
</evidence>
<dbReference type="SMART" id="SM00737">
    <property type="entry name" value="ML"/>
    <property type="match status" value="1"/>
</dbReference>
<comment type="subcellular location">
    <subcellularLocation>
        <location evidence="1">Secreted</location>
    </subcellularLocation>
</comment>
<protein>
    <recommendedName>
        <fullName evidence="5">MD-2-related lipid-recognition domain-containing protein</fullName>
    </recommendedName>
</protein>
<evidence type="ECO:0000259" key="5">
    <source>
        <dbReference type="SMART" id="SM00737"/>
    </source>
</evidence>
<evidence type="ECO:0000256" key="3">
    <source>
        <dbReference type="ARBA" id="ARBA00022525"/>
    </source>
</evidence>
<dbReference type="InterPro" id="IPR014756">
    <property type="entry name" value="Ig_E-set"/>
</dbReference>
<dbReference type="GO" id="GO:0032934">
    <property type="term" value="F:sterol binding"/>
    <property type="evidence" value="ECO:0007669"/>
    <property type="project" value="InterPro"/>
</dbReference>
<dbReference type="Pfam" id="PF02221">
    <property type="entry name" value="E1_DerP2_DerF2"/>
    <property type="match status" value="1"/>
</dbReference>
<evidence type="ECO:0000256" key="1">
    <source>
        <dbReference type="ARBA" id="ARBA00004613"/>
    </source>
</evidence>
<gene>
    <name evidence="6" type="ORF">RI129_003366</name>
</gene>
<evidence type="ECO:0000256" key="4">
    <source>
        <dbReference type="SAM" id="SignalP"/>
    </source>
</evidence>
<evidence type="ECO:0000313" key="6">
    <source>
        <dbReference type="EMBL" id="KAK5648474.1"/>
    </source>
</evidence>
<keyword evidence="3" id="KW-0964">Secreted</keyword>
<dbReference type="InterPro" id="IPR039670">
    <property type="entry name" value="NPC2-like"/>
</dbReference>
<dbReference type="Proteomes" id="UP001329430">
    <property type="component" value="Chromosome 2"/>
</dbReference>